<keyword evidence="3" id="KW-1185">Reference proteome</keyword>
<dbReference type="GO" id="GO:0016020">
    <property type="term" value="C:membrane"/>
    <property type="evidence" value="ECO:0007669"/>
    <property type="project" value="InterPro"/>
</dbReference>
<protein>
    <recommendedName>
        <fullName evidence="1">Ephrin RBD domain-containing protein</fullName>
    </recommendedName>
</protein>
<dbReference type="EMBL" id="UGVL01000001">
    <property type="protein sequence ID" value="SUE34115.1"/>
    <property type="molecule type" value="Genomic_DNA"/>
</dbReference>
<proteinExistence type="predicted"/>
<evidence type="ECO:0000313" key="3">
    <source>
        <dbReference type="Proteomes" id="UP000255233"/>
    </source>
</evidence>
<dbReference type="InterPro" id="IPR001799">
    <property type="entry name" value="Ephrin_RBD"/>
</dbReference>
<dbReference type="AlphaFoldDB" id="A0A379MRH1"/>
<feature type="domain" description="Ephrin RBD" evidence="1">
    <location>
        <begin position="1"/>
        <end position="29"/>
    </location>
</feature>
<dbReference type="PROSITE" id="PS51551">
    <property type="entry name" value="EPHRIN_RBD_2"/>
    <property type="match status" value="1"/>
</dbReference>
<name>A0A379MRH1_9BACT</name>
<evidence type="ECO:0000259" key="1">
    <source>
        <dbReference type="PROSITE" id="PS51551"/>
    </source>
</evidence>
<reference evidence="2 3" key="1">
    <citation type="submission" date="2018-06" db="EMBL/GenBank/DDBJ databases">
        <authorList>
            <consortium name="Pathogen Informatics"/>
            <person name="Doyle S."/>
        </authorList>
    </citation>
    <scope>NUCLEOTIDE SEQUENCE [LARGE SCALE GENOMIC DNA]</scope>
    <source>
        <strain evidence="2 3">NCTC11190</strain>
    </source>
</reference>
<dbReference type="Proteomes" id="UP000255233">
    <property type="component" value="Unassembled WGS sequence"/>
</dbReference>
<evidence type="ECO:0000313" key="2">
    <source>
        <dbReference type="EMBL" id="SUE34115.1"/>
    </source>
</evidence>
<organism evidence="2 3">
    <name type="scientific">Rikenella microfusus</name>
    <dbReference type="NCBI Taxonomy" id="28139"/>
    <lineage>
        <taxon>Bacteria</taxon>
        <taxon>Pseudomonadati</taxon>
        <taxon>Bacteroidota</taxon>
        <taxon>Bacteroidia</taxon>
        <taxon>Bacteroidales</taxon>
        <taxon>Rikenellaceae</taxon>
        <taxon>Rikenella</taxon>
    </lineage>
</organism>
<sequence length="29" mass="3483">MPRFTHKFQQFYPVPVGETQVGEDYIVIR</sequence>
<accession>A0A379MRH1</accession>
<gene>
    <name evidence="2" type="ORF">NCTC11190_01333</name>
</gene>